<proteinExistence type="predicted"/>
<name>A0A8K0MSW8_9ROSA</name>
<evidence type="ECO:0000259" key="1">
    <source>
        <dbReference type="Pfam" id="PF00646"/>
    </source>
</evidence>
<evidence type="ECO:0000259" key="2">
    <source>
        <dbReference type="Pfam" id="PF03478"/>
    </source>
</evidence>
<keyword evidence="4" id="KW-1185">Reference proteome</keyword>
<dbReference type="InterPro" id="IPR001810">
    <property type="entry name" value="F-box_dom"/>
</dbReference>
<dbReference type="PANTHER" id="PTHR44259">
    <property type="entry name" value="OS07G0183000 PROTEIN-RELATED"/>
    <property type="match status" value="1"/>
</dbReference>
<dbReference type="InterPro" id="IPR005174">
    <property type="entry name" value="KIB1-4_b-propeller"/>
</dbReference>
<dbReference type="Proteomes" id="UP000796880">
    <property type="component" value="Unassembled WGS sequence"/>
</dbReference>
<dbReference type="Pfam" id="PF03478">
    <property type="entry name" value="Beta-prop_KIB1-4"/>
    <property type="match status" value="1"/>
</dbReference>
<dbReference type="OrthoDB" id="1219048at2759"/>
<accession>A0A8K0MSW8</accession>
<comment type="caution">
    <text evidence="3">The sequence shown here is derived from an EMBL/GenBank/DDBJ whole genome shotgun (WGS) entry which is preliminary data.</text>
</comment>
<organism evidence="3 4">
    <name type="scientific">Rhamnella rubrinervis</name>
    <dbReference type="NCBI Taxonomy" id="2594499"/>
    <lineage>
        <taxon>Eukaryota</taxon>
        <taxon>Viridiplantae</taxon>
        <taxon>Streptophyta</taxon>
        <taxon>Embryophyta</taxon>
        <taxon>Tracheophyta</taxon>
        <taxon>Spermatophyta</taxon>
        <taxon>Magnoliopsida</taxon>
        <taxon>eudicotyledons</taxon>
        <taxon>Gunneridae</taxon>
        <taxon>Pentapetalae</taxon>
        <taxon>rosids</taxon>
        <taxon>fabids</taxon>
        <taxon>Rosales</taxon>
        <taxon>Rhamnaceae</taxon>
        <taxon>rhamnoid group</taxon>
        <taxon>Rhamneae</taxon>
        <taxon>Rhamnella</taxon>
    </lineage>
</organism>
<evidence type="ECO:0008006" key="5">
    <source>
        <dbReference type="Google" id="ProtNLM"/>
    </source>
</evidence>
<dbReference type="Pfam" id="PF00646">
    <property type="entry name" value="F-box"/>
    <property type="match status" value="1"/>
</dbReference>
<dbReference type="InterPro" id="IPR050942">
    <property type="entry name" value="F-box_BR-signaling"/>
</dbReference>
<gene>
    <name evidence="3" type="ORF">FNV43_RR02359</name>
</gene>
<dbReference type="Gene3D" id="1.20.1280.50">
    <property type="match status" value="1"/>
</dbReference>
<protein>
    <recommendedName>
        <fullName evidence="5">F-box domain-containing protein</fullName>
    </recommendedName>
</protein>
<dbReference type="EMBL" id="VOIH02000001">
    <property type="protein sequence ID" value="KAF3457701.1"/>
    <property type="molecule type" value="Genomic_DNA"/>
</dbReference>
<evidence type="ECO:0000313" key="4">
    <source>
        <dbReference type="Proteomes" id="UP000796880"/>
    </source>
</evidence>
<sequence length="328" mass="36693">MANSVCSPFSSSSNWVRLPSDLLGSIVDKLIHDNLSNYFRFSTVCRSWNSTALNHKAKLIPLQLPWLLFTSYPNDNINAKPKPCLYNFFMNSEISNIKLPCKFKPNMCSGSSHGRLVFMEDLLTLIVLNPFSGNTIRLPALTDAFVLRPDFWSLRDGIVASLAIVPSSEVIKIIKDVAPKPRDSWKYSKVIKITKDIAPRPRDSWRWLIDPVFVESSHGDLLILANRLLSQSDMTCLEYKIHKLVIDSSGGVALIPIVDLGGDSLFLGNSGSVSISAFKDRKCMPNFVYHAHSNGGIIEFSFEDSSLTAKYVNLHKCLLTCFMPSMKL</sequence>
<dbReference type="AlphaFoldDB" id="A0A8K0MSW8"/>
<evidence type="ECO:0000313" key="3">
    <source>
        <dbReference type="EMBL" id="KAF3457701.1"/>
    </source>
</evidence>
<reference evidence="3" key="1">
    <citation type="submission" date="2020-03" db="EMBL/GenBank/DDBJ databases">
        <title>A high-quality chromosome-level genome assembly of a woody plant with both climbing and erect habits, Rhamnella rubrinervis.</title>
        <authorList>
            <person name="Lu Z."/>
            <person name="Yang Y."/>
            <person name="Zhu X."/>
            <person name="Sun Y."/>
        </authorList>
    </citation>
    <scope>NUCLEOTIDE SEQUENCE</scope>
    <source>
        <strain evidence="3">BYM</strain>
        <tissue evidence="3">Leaf</tissue>
    </source>
</reference>
<feature type="domain" description="KIB1-4 beta-propeller" evidence="2">
    <location>
        <begin position="92"/>
        <end position="154"/>
    </location>
</feature>
<dbReference type="PANTHER" id="PTHR44259:SF81">
    <property type="entry name" value="DUF295 DOMAIN-CONTAINING PROTEIN"/>
    <property type="match status" value="1"/>
</dbReference>
<feature type="domain" description="F-box" evidence="1">
    <location>
        <begin position="15"/>
        <end position="55"/>
    </location>
</feature>